<dbReference type="OrthoDB" id="8169913at2759"/>
<dbReference type="SUPFAM" id="SSF52087">
    <property type="entry name" value="CRAL/TRIO domain"/>
    <property type="match status" value="1"/>
</dbReference>
<protein>
    <submittedName>
        <fullName evidence="1">Alpha-tocopherol transfer protein</fullName>
    </submittedName>
</protein>
<dbReference type="Gene3D" id="1.20.5.1200">
    <property type="entry name" value="Alpha-tocopherol transfer"/>
    <property type="match status" value="1"/>
</dbReference>
<reference evidence="1 2" key="1">
    <citation type="submission" date="2015-04" db="EMBL/GenBank/DDBJ databases">
        <title>Lasius niger genome sequencing.</title>
        <authorList>
            <person name="Konorov E.A."/>
            <person name="Nikitin M.A."/>
            <person name="Kirill M.V."/>
            <person name="Chang P."/>
        </authorList>
    </citation>
    <scope>NUCLEOTIDE SEQUENCE [LARGE SCALE GENOMIC DNA]</scope>
    <source>
        <tissue evidence="1">Whole</tissue>
    </source>
</reference>
<name>A0A0J7L3V9_LASNI</name>
<keyword evidence="2" id="KW-1185">Reference proteome</keyword>
<dbReference type="Proteomes" id="UP000036403">
    <property type="component" value="Unassembled WGS sequence"/>
</dbReference>
<proteinExistence type="predicted"/>
<organism evidence="1 2">
    <name type="scientific">Lasius niger</name>
    <name type="common">Black garden ant</name>
    <dbReference type="NCBI Taxonomy" id="67767"/>
    <lineage>
        <taxon>Eukaryota</taxon>
        <taxon>Metazoa</taxon>
        <taxon>Ecdysozoa</taxon>
        <taxon>Arthropoda</taxon>
        <taxon>Hexapoda</taxon>
        <taxon>Insecta</taxon>
        <taxon>Pterygota</taxon>
        <taxon>Neoptera</taxon>
        <taxon>Endopterygota</taxon>
        <taxon>Hymenoptera</taxon>
        <taxon>Apocrita</taxon>
        <taxon>Aculeata</taxon>
        <taxon>Formicoidea</taxon>
        <taxon>Formicidae</taxon>
        <taxon>Formicinae</taxon>
        <taxon>Lasius</taxon>
        <taxon>Lasius</taxon>
    </lineage>
</organism>
<evidence type="ECO:0000313" key="1">
    <source>
        <dbReference type="EMBL" id="KMQ97144.1"/>
    </source>
</evidence>
<dbReference type="InterPro" id="IPR036865">
    <property type="entry name" value="CRAL-TRIO_dom_sf"/>
</dbReference>
<dbReference type="AlphaFoldDB" id="A0A0J7L3V9"/>
<gene>
    <name evidence="1" type="ORF">RF55_2538</name>
</gene>
<dbReference type="PaxDb" id="67767-A0A0J7L3V9"/>
<evidence type="ECO:0000313" key="2">
    <source>
        <dbReference type="Proteomes" id="UP000036403"/>
    </source>
</evidence>
<accession>A0A0J7L3V9</accession>
<dbReference type="EMBL" id="LBMM01000964">
    <property type="protein sequence ID" value="KMQ97144.1"/>
    <property type="molecule type" value="Genomic_DNA"/>
</dbReference>
<comment type="caution">
    <text evidence="1">The sequence shown here is derived from an EMBL/GenBank/DDBJ whole genome shotgun (WGS) entry which is preliminary data.</text>
</comment>
<sequence length="111" mass="12962">MIKVSSMVSDVAIRDSVEVSLYGIVLIMDFEHATLRAIVRYFLSNKLKERLCIYSRKTAHECFKDMPANILPVEYGGSDGTIQELTEYWKKVVEENREWLIDDEKYKPILK</sequence>
<dbReference type="STRING" id="67767.A0A0J7L3V9"/>